<evidence type="ECO:0000259" key="12">
    <source>
        <dbReference type="Pfam" id="PF01502"/>
    </source>
</evidence>
<feature type="binding site" evidence="11">
    <location>
        <position position="81"/>
    </location>
    <ligand>
        <name>Zn(2+)</name>
        <dbReference type="ChEBI" id="CHEBI:29105"/>
        <note>ligand shared between dimeric partners</note>
    </ligand>
</feature>
<dbReference type="GO" id="GO:0005737">
    <property type="term" value="C:cytoplasm"/>
    <property type="evidence" value="ECO:0007669"/>
    <property type="project" value="UniProtKB-SubCell"/>
</dbReference>
<sequence length="121" mass="13978">MKIDETLSFEPKFDESGLIPAIAQDYKTNEILMLAYMNKESLDITLSSGEAVYWSRSRNKLWKKGETSGHIQKIHEILVDCDQDALILKIEQMGGKSCHTGRRSCFYRALEIAKNRLKFYQ</sequence>
<evidence type="ECO:0000256" key="3">
    <source>
        <dbReference type="ARBA" id="ARBA00005169"/>
    </source>
</evidence>
<evidence type="ECO:0000313" key="14">
    <source>
        <dbReference type="Proteomes" id="UP000249739"/>
    </source>
</evidence>
<dbReference type="NCBIfam" id="NF000768">
    <property type="entry name" value="PRK00051.1"/>
    <property type="match status" value="1"/>
</dbReference>
<evidence type="ECO:0000256" key="5">
    <source>
        <dbReference type="ARBA" id="ARBA00007731"/>
    </source>
</evidence>
<dbReference type="UniPathway" id="UPA00031">
    <property type="reaction ID" value="UER00008"/>
</dbReference>
<feature type="binding site" evidence="11">
    <location>
        <position position="84"/>
    </location>
    <ligand>
        <name>Mg(2+)</name>
        <dbReference type="ChEBI" id="CHEBI:18420"/>
    </ligand>
</feature>
<comment type="function">
    <text evidence="11">Catalyzes the hydrolysis of the adenine ring of phosphoribosyl-AMP.</text>
</comment>
<keyword evidence="9 11" id="KW-0378">Hydrolase</keyword>
<dbReference type="AlphaFoldDB" id="A0A2W5FN81"/>
<dbReference type="GO" id="GO:0000105">
    <property type="term" value="P:L-histidine biosynthetic process"/>
    <property type="evidence" value="ECO:0007669"/>
    <property type="project" value="UniProtKB-UniRule"/>
</dbReference>
<comment type="similarity">
    <text evidence="5">In the C-terminal section; belongs to the PRA-PH family.</text>
</comment>
<dbReference type="HAMAP" id="MF_01021">
    <property type="entry name" value="HisI"/>
    <property type="match status" value="1"/>
</dbReference>
<comment type="pathway">
    <text evidence="3 11">Amino-acid biosynthesis; L-histidine biosynthesis; L-histidine from 5-phospho-alpha-D-ribose 1-diphosphate: step 3/9.</text>
</comment>
<dbReference type="PANTHER" id="PTHR42945:SF1">
    <property type="entry name" value="HISTIDINE BIOSYNTHESIS BIFUNCTIONAL PROTEIN HIS7"/>
    <property type="match status" value="1"/>
</dbReference>
<dbReference type="SUPFAM" id="SSF141734">
    <property type="entry name" value="HisI-like"/>
    <property type="match status" value="1"/>
</dbReference>
<evidence type="ECO:0000256" key="7">
    <source>
        <dbReference type="ARBA" id="ARBA00022490"/>
    </source>
</evidence>
<dbReference type="Gene3D" id="3.10.20.810">
    <property type="entry name" value="Phosphoribosyl-AMP cyclohydrolase"/>
    <property type="match status" value="1"/>
</dbReference>
<gene>
    <name evidence="11" type="primary">hisI</name>
    <name evidence="13" type="ORF">DI586_03655</name>
</gene>
<evidence type="ECO:0000256" key="2">
    <source>
        <dbReference type="ARBA" id="ARBA00001460"/>
    </source>
</evidence>
<evidence type="ECO:0000256" key="1">
    <source>
        <dbReference type="ARBA" id="ARBA00000024"/>
    </source>
</evidence>
<feature type="domain" description="Phosphoribosyl-AMP cyclohydrolase" evidence="12">
    <location>
        <begin position="33"/>
        <end position="107"/>
    </location>
</feature>
<comment type="similarity">
    <text evidence="6">In the N-terminal section; belongs to the PRA-CH family.</text>
</comment>
<keyword evidence="7 11" id="KW-0963">Cytoplasm</keyword>
<comment type="caution">
    <text evidence="13">The sequence shown here is derived from an EMBL/GenBank/DDBJ whole genome shotgun (WGS) entry which is preliminary data.</text>
</comment>
<keyword evidence="11" id="KW-0862">Zinc</keyword>
<feature type="binding site" evidence="11">
    <location>
        <position position="82"/>
    </location>
    <ligand>
        <name>Mg(2+)</name>
        <dbReference type="ChEBI" id="CHEBI:18420"/>
    </ligand>
</feature>
<comment type="cofactor">
    <cofactor evidence="11">
        <name>Zn(2+)</name>
        <dbReference type="ChEBI" id="CHEBI:29105"/>
    </cofactor>
    <text evidence="11">Binds 1 zinc ion per subunit.</text>
</comment>
<dbReference type="GO" id="GO:0000287">
    <property type="term" value="F:magnesium ion binding"/>
    <property type="evidence" value="ECO:0007669"/>
    <property type="project" value="UniProtKB-UniRule"/>
</dbReference>
<dbReference type="InterPro" id="IPR002496">
    <property type="entry name" value="PRib_AMP_CycHydrolase_dom"/>
</dbReference>
<comment type="cofactor">
    <cofactor evidence="11">
        <name>Mg(2+)</name>
        <dbReference type="ChEBI" id="CHEBI:18420"/>
    </cofactor>
    <text evidence="11">Binds 1 Mg(2+) ion per subunit.</text>
</comment>
<comment type="catalytic activity">
    <reaction evidence="1 11">
        <text>1-(5-phospho-beta-D-ribosyl)-5'-AMP + H2O = 1-(5-phospho-beta-D-ribosyl)-5-[(5-phospho-beta-D-ribosylamino)methylideneamino]imidazole-4-carboxamide</text>
        <dbReference type="Rhea" id="RHEA:20049"/>
        <dbReference type="ChEBI" id="CHEBI:15377"/>
        <dbReference type="ChEBI" id="CHEBI:58435"/>
        <dbReference type="ChEBI" id="CHEBI:59457"/>
        <dbReference type="EC" id="3.5.4.19"/>
    </reaction>
</comment>
<evidence type="ECO:0000256" key="4">
    <source>
        <dbReference type="ARBA" id="ARBA00005204"/>
    </source>
</evidence>
<feature type="binding site" evidence="11">
    <location>
        <position position="80"/>
    </location>
    <ligand>
        <name>Mg(2+)</name>
        <dbReference type="ChEBI" id="CHEBI:18420"/>
    </ligand>
</feature>
<dbReference type="GO" id="GO:0004635">
    <property type="term" value="F:phosphoribosyl-AMP cyclohydrolase activity"/>
    <property type="evidence" value="ECO:0007669"/>
    <property type="project" value="UniProtKB-UniRule"/>
</dbReference>
<dbReference type="Proteomes" id="UP000249739">
    <property type="component" value="Unassembled WGS sequence"/>
</dbReference>
<dbReference type="InterPro" id="IPR026660">
    <property type="entry name" value="PRA-CH"/>
</dbReference>
<evidence type="ECO:0000256" key="11">
    <source>
        <dbReference type="HAMAP-Rule" id="MF_01021"/>
    </source>
</evidence>
<dbReference type="Gene3D" id="4.10.80.70">
    <property type="match status" value="1"/>
</dbReference>
<evidence type="ECO:0000256" key="8">
    <source>
        <dbReference type="ARBA" id="ARBA00022605"/>
    </source>
</evidence>
<keyword evidence="10 11" id="KW-0368">Histidine biosynthesis</keyword>
<feature type="binding site" evidence="11">
    <location>
        <position position="105"/>
    </location>
    <ligand>
        <name>Zn(2+)</name>
        <dbReference type="ChEBI" id="CHEBI:29105"/>
        <note>ligand shared between dimeric partners</note>
    </ligand>
</feature>
<evidence type="ECO:0000256" key="6">
    <source>
        <dbReference type="ARBA" id="ARBA00008299"/>
    </source>
</evidence>
<dbReference type="GO" id="GO:0008270">
    <property type="term" value="F:zinc ion binding"/>
    <property type="evidence" value="ECO:0007669"/>
    <property type="project" value="UniProtKB-UniRule"/>
</dbReference>
<dbReference type="InterPro" id="IPR038019">
    <property type="entry name" value="PRib_AMP_CycHydrolase_sf"/>
</dbReference>
<evidence type="ECO:0000256" key="10">
    <source>
        <dbReference type="ARBA" id="ARBA00023102"/>
    </source>
</evidence>
<dbReference type="Pfam" id="PF01502">
    <property type="entry name" value="PRA-CH"/>
    <property type="match status" value="1"/>
</dbReference>
<keyword evidence="11" id="KW-0479">Metal-binding</keyword>
<comment type="subcellular location">
    <subcellularLocation>
        <location evidence="11">Cytoplasm</location>
    </subcellularLocation>
</comment>
<dbReference type="PANTHER" id="PTHR42945">
    <property type="entry name" value="HISTIDINE BIOSYNTHESIS BIFUNCTIONAL PROTEIN"/>
    <property type="match status" value="1"/>
</dbReference>
<protein>
    <recommendedName>
        <fullName evidence="11">Phosphoribosyl-AMP cyclohydrolase</fullName>
        <shortName evidence="11">PRA-CH</shortName>
        <ecNumber evidence="11">3.5.4.19</ecNumber>
    </recommendedName>
</protein>
<dbReference type="GO" id="GO:0004636">
    <property type="term" value="F:phosphoribosyl-ATP diphosphatase activity"/>
    <property type="evidence" value="ECO:0007669"/>
    <property type="project" value="UniProtKB-EC"/>
</dbReference>
<dbReference type="FunFam" id="3.10.20.810:FF:000001">
    <property type="entry name" value="Histidine biosynthesis bifunctional protein HisIE"/>
    <property type="match status" value="1"/>
</dbReference>
<comment type="catalytic activity">
    <reaction evidence="2">
        <text>1-(5-phospho-beta-D-ribosyl)-ATP + H2O = 1-(5-phospho-beta-D-ribosyl)-5'-AMP + diphosphate + H(+)</text>
        <dbReference type="Rhea" id="RHEA:22828"/>
        <dbReference type="ChEBI" id="CHEBI:15377"/>
        <dbReference type="ChEBI" id="CHEBI:15378"/>
        <dbReference type="ChEBI" id="CHEBI:33019"/>
        <dbReference type="ChEBI" id="CHEBI:59457"/>
        <dbReference type="ChEBI" id="CHEBI:73183"/>
        <dbReference type="EC" id="3.6.1.31"/>
    </reaction>
</comment>
<dbReference type="EC" id="3.5.4.19" evidence="11"/>
<reference evidence="13 14" key="1">
    <citation type="submission" date="2017-08" db="EMBL/GenBank/DDBJ databases">
        <title>Infants hospitalized years apart are colonized by the same room-sourced microbial strains.</title>
        <authorList>
            <person name="Brooks B."/>
            <person name="Olm M.R."/>
            <person name="Firek B.A."/>
            <person name="Baker R."/>
            <person name="Thomas B.C."/>
            <person name="Morowitz M.J."/>
            <person name="Banfield J.F."/>
        </authorList>
    </citation>
    <scope>NUCLEOTIDE SEQUENCE [LARGE SCALE GENOMIC DNA]</scope>
    <source>
        <strain evidence="13">S2_006_000_R2_64</strain>
    </source>
</reference>
<evidence type="ECO:0000256" key="9">
    <source>
        <dbReference type="ARBA" id="ARBA00022801"/>
    </source>
</evidence>
<keyword evidence="11" id="KW-0460">Magnesium</keyword>
<evidence type="ECO:0000313" key="13">
    <source>
        <dbReference type="EMBL" id="PZP56438.1"/>
    </source>
</evidence>
<name>A0A2W5FN81_9BACT</name>
<feature type="binding site" evidence="11">
    <location>
        <position position="98"/>
    </location>
    <ligand>
        <name>Zn(2+)</name>
        <dbReference type="ChEBI" id="CHEBI:29105"/>
        <note>ligand shared between dimeric partners</note>
    </ligand>
</feature>
<comment type="subunit">
    <text evidence="11">Homodimer.</text>
</comment>
<keyword evidence="8 11" id="KW-0028">Amino-acid biosynthesis</keyword>
<dbReference type="EMBL" id="QFOT01000025">
    <property type="protein sequence ID" value="PZP56438.1"/>
    <property type="molecule type" value="Genomic_DNA"/>
</dbReference>
<proteinExistence type="inferred from homology"/>
<organism evidence="13 14">
    <name type="scientific">Micavibrio aeruginosavorus</name>
    <dbReference type="NCBI Taxonomy" id="349221"/>
    <lineage>
        <taxon>Bacteria</taxon>
        <taxon>Pseudomonadati</taxon>
        <taxon>Bdellovibrionota</taxon>
        <taxon>Bdellovibrionia</taxon>
        <taxon>Bdellovibrionales</taxon>
        <taxon>Pseudobdellovibrionaceae</taxon>
        <taxon>Micavibrio</taxon>
    </lineage>
</organism>
<accession>A0A2W5FN81</accession>
<comment type="pathway">
    <text evidence="4">Amino-acid biosynthesis; L-histidine biosynthesis; L-histidine from 5-phospho-alpha-D-ribose 1-diphosphate: step 2/9.</text>
</comment>
<comment type="similarity">
    <text evidence="11">Belongs to the PRA-CH family.</text>
</comment>